<evidence type="ECO:0000313" key="2">
    <source>
        <dbReference type="EMBL" id="GAA2632107.1"/>
    </source>
</evidence>
<accession>A0ABN3QPX1</accession>
<reference evidence="2 3" key="1">
    <citation type="journal article" date="2019" name="Int. J. Syst. Evol. Microbiol.">
        <title>The Global Catalogue of Microorganisms (GCM) 10K type strain sequencing project: providing services to taxonomists for standard genome sequencing and annotation.</title>
        <authorList>
            <consortium name="The Broad Institute Genomics Platform"/>
            <consortium name="The Broad Institute Genome Sequencing Center for Infectious Disease"/>
            <person name="Wu L."/>
            <person name="Ma J."/>
        </authorList>
    </citation>
    <scope>NUCLEOTIDE SEQUENCE [LARGE SCALE GENOMIC DNA]</scope>
    <source>
        <strain evidence="2 3">JCM 6833</strain>
    </source>
</reference>
<comment type="caution">
    <text evidence="2">The sequence shown here is derived from an EMBL/GenBank/DDBJ whole genome shotgun (WGS) entry which is preliminary data.</text>
</comment>
<feature type="signal peptide" evidence="1">
    <location>
        <begin position="1"/>
        <end position="26"/>
    </location>
</feature>
<keyword evidence="3" id="KW-1185">Reference proteome</keyword>
<organism evidence="2 3">
    <name type="scientific">Actinomadura fulvescens</name>
    <dbReference type="NCBI Taxonomy" id="46160"/>
    <lineage>
        <taxon>Bacteria</taxon>
        <taxon>Bacillati</taxon>
        <taxon>Actinomycetota</taxon>
        <taxon>Actinomycetes</taxon>
        <taxon>Streptosporangiales</taxon>
        <taxon>Thermomonosporaceae</taxon>
        <taxon>Actinomadura</taxon>
    </lineage>
</organism>
<dbReference type="RefSeq" id="WP_344547992.1">
    <property type="nucleotide sequence ID" value="NZ_BAAATD010000016.1"/>
</dbReference>
<evidence type="ECO:0000313" key="3">
    <source>
        <dbReference type="Proteomes" id="UP001501509"/>
    </source>
</evidence>
<keyword evidence="1" id="KW-0732">Signal</keyword>
<feature type="chain" id="PRO_5046652812" evidence="1">
    <location>
        <begin position="27"/>
        <end position="135"/>
    </location>
</feature>
<protein>
    <submittedName>
        <fullName evidence="2">Uncharacterized protein</fullName>
    </submittedName>
</protein>
<dbReference type="EMBL" id="BAAATD010000016">
    <property type="protein sequence ID" value="GAA2632107.1"/>
    <property type="molecule type" value="Genomic_DNA"/>
</dbReference>
<proteinExistence type="predicted"/>
<sequence length="135" mass="13863">MNLASKLAVLALPIAAAASLASPAAAATSTVAAASAAPGVAAQASAPAASFNLSQSWGRAWGTSSNTLVHAYVQDYATQPSCTGLRITWYYQGRVIDWDTPTSCSNATREFWEGPGDNGTVLTADDVDLQLVITS</sequence>
<dbReference type="Proteomes" id="UP001501509">
    <property type="component" value="Unassembled WGS sequence"/>
</dbReference>
<gene>
    <name evidence="2" type="ORF">GCM10010411_82960</name>
</gene>
<evidence type="ECO:0000256" key="1">
    <source>
        <dbReference type="SAM" id="SignalP"/>
    </source>
</evidence>
<name>A0ABN3QPX1_9ACTN</name>